<dbReference type="AlphaFoldDB" id="A0A8S1SBU0"/>
<evidence type="ECO:0000256" key="2">
    <source>
        <dbReference type="ARBA" id="ARBA00010823"/>
    </source>
</evidence>
<dbReference type="GO" id="GO:0006629">
    <property type="term" value="P:lipid metabolic process"/>
    <property type="evidence" value="ECO:0007669"/>
    <property type="project" value="InterPro"/>
</dbReference>
<dbReference type="GO" id="GO:0005886">
    <property type="term" value="C:plasma membrane"/>
    <property type="evidence" value="ECO:0007669"/>
    <property type="project" value="UniProtKB-SubCell"/>
</dbReference>
<evidence type="ECO:0000256" key="6">
    <source>
        <dbReference type="ARBA" id="ARBA00022723"/>
    </source>
</evidence>
<keyword evidence="9" id="KW-0408">Iron</keyword>
<accession>A0A8S1SBU0</accession>
<evidence type="ECO:0000256" key="3">
    <source>
        <dbReference type="ARBA" id="ARBA00022475"/>
    </source>
</evidence>
<evidence type="ECO:0000256" key="7">
    <source>
        <dbReference type="ARBA" id="ARBA00022989"/>
    </source>
</evidence>
<dbReference type="InterPro" id="IPR033885">
    <property type="entry name" value="AlkB/XylM"/>
</dbReference>
<keyword evidence="5 12" id="KW-0812">Transmembrane</keyword>
<dbReference type="PANTHER" id="PTHR38674">
    <property type="entry name" value="ALKANE 1-MONOOXYGENASE 1"/>
    <property type="match status" value="1"/>
</dbReference>
<keyword evidence="7 12" id="KW-1133">Transmembrane helix</keyword>
<dbReference type="InterPro" id="IPR005804">
    <property type="entry name" value="FA_desaturase_dom"/>
</dbReference>
<dbReference type="GO" id="GO:0046872">
    <property type="term" value="F:metal ion binding"/>
    <property type="evidence" value="ECO:0007669"/>
    <property type="project" value="UniProtKB-KW"/>
</dbReference>
<gene>
    <name evidence="14" type="ORF">POCTA_138.1.T0090411</name>
</gene>
<dbReference type="GO" id="GO:0004497">
    <property type="term" value="F:monooxygenase activity"/>
    <property type="evidence" value="ECO:0007669"/>
    <property type="project" value="UniProtKB-KW"/>
</dbReference>
<evidence type="ECO:0000256" key="5">
    <source>
        <dbReference type="ARBA" id="ARBA00022692"/>
    </source>
</evidence>
<evidence type="ECO:0000256" key="4">
    <source>
        <dbReference type="ARBA" id="ARBA00022519"/>
    </source>
</evidence>
<comment type="caution">
    <text evidence="14">The sequence shown here is derived from an EMBL/GenBank/DDBJ whole genome shotgun (WGS) entry which is preliminary data.</text>
</comment>
<dbReference type="Proteomes" id="UP000683925">
    <property type="component" value="Unassembled WGS sequence"/>
</dbReference>
<dbReference type="OrthoDB" id="507375at2759"/>
<dbReference type="EMBL" id="CAJJDP010000008">
    <property type="protein sequence ID" value="CAD8138501.1"/>
    <property type="molecule type" value="Genomic_DNA"/>
</dbReference>
<dbReference type="Pfam" id="PF00487">
    <property type="entry name" value="FA_desaturase"/>
    <property type="match status" value="1"/>
</dbReference>
<evidence type="ECO:0000313" key="14">
    <source>
        <dbReference type="EMBL" id="CAD8138501.1"/>
    </source>
</evidence>
<dbReference type="PANTHER" id="PTHR38674:SF1">
    <property type="entry name" value="ALKANE 1-MONOOXYGENASE 1"/>
    <property type="match status" value="1"/>
</dbReference>
<evidence type="ECO:0000256" key="10">
    <source>
        <dbReference type="ARBA" id="ARBA00023033"/>
    </source>
</evidence>
<feature type="domain" description="Fatty acid desaturase" evidence="13">
    <location>
        <begin position="107"/>
        <end position="285"/>
    </location>
</feature>
<organism evidence="14 15">
    <name type="scientific">Paramecium octaurelia</name>
    <dbReference type="NCBI Taxonomy" id="43137"/>
    <lineage>
        <taxon>Eukaryota</taxon>
        <taxon>Sar</taxon>
        <taxon>Alveolata</taxon>
        <taxon>Ciliophora</taxon>
        <taxon>Intramacronucleata</taxon>
        <taxon>Oligohymenophorea</taxon>
        <taxon>Peniculida</taxon>
        <taxon>Parameciidae</taxon>
        <taxon>Paramecium</taxon>
    </lineage>
</organism>
<keyword evidence="10" id="KW-0503">Monooxygenase</keyword>
<protein>
    <recommendedName>
        <fullName evidence="13">Fatty acid desaturase domain-containing protein</fullName>
    </recommendedName>
</protein>
<keyword evidence="15" id="KW-1185">Reference proteome</keyword>
<evidence type="ECO:0000256" key="1">
    <source>
        <dbReference type="ARBA" id="ARBA00004429"/>
    </source>
</evidence>
<dbReference type="OMA" id="CTYAFIP"/>
<comment type="subcellular location">
    <subcellularLocation>
        <location evidence="1">Cell inner membrane</location>
        <topology evidence="1">Multi-pass membrane protein</topology>
    </subcellularLocation>
</comment>
<keyword evidence="6" id="KW-0479">Metal-binding</keyword>
<name>A0A8S1SBU0_PAROT</name>
<sequence length="356" mass="42253">MQNKLLYYIVPILQICTITFIDNPWMMLWSIYVIIPLLDEILSFDYFNPKQTKELEDDISYRIPLYLVIVLDWCLMFTVLNHLTKNDVSWFDTIGLMSIWGGLSSNNFTVGHELLHKDTKLDKFLGTYTLVKSLYCHYNIEHVFTHHRYVGTPLDAVSAEKGQSLHSFTPKAIAVQWKEAWKQKEKMQRYTLLNILMCILIYRLYSAKGFIFYLIQVYQSIAYLEASNYIEHYGLRRKLLQNNEYEQISDHHSWNAPHRITNHLLFKLQRHSDHHKYPSKPYQILEIDPESPILPCGYLVSIMIAQFPKVWMDLMDPLITGYRSKQLYEESRKKVRKFLVKFGVFASCLMIYSLYD</sequence>
<keyword evidence="11 12" id="KW-0472">Membrane</keyword>
<dbReference type="CDD" id="cd03512">
    <property type="entry name" value="Alkane-hydroxylase"/>
    <property type="match status" value="1"/>
</dbReference>
<keyword evidence="3" id="KW-1003">Cell membrane</keyword>
<reference evidence="14" key="1">
    <citation type="submission" date="2021-01" db="EMBL/GenBank/DDBJ databases">
        <authorList>
            <consortium name="Genoscope - CEA"/>
            <person name="William W."/>
        </authorList>
    </citation>
    <scope>NUCLEOTIDE SEQUENCE</scope>
</reference>
<proteinExistence type="inferred from homology"/>
<feature type="transmembrane region" description="Helical" evidence="12">
    <location>
        <begin position="5"/>
        <end position="21"/>
    </location>
</feature>
<comment type="similarity">
    <text evidence="2">Belongs to the fatty acid desaturase type 1 family. AlkB subfamily.</text>
</comment>
<evidence type="ECO:0000259" key="13">
    <source>
        <dbReference type="Pfam" id="PF00487"/>
    </source>
</evidence>
<evidence type="ECO:0000256" key="12">
    <source>
        <dbReference type="SAM" id="Phobius"/>
    </source>
</evidence>
<evidence type="ECO:0000256" key="8">
    <source>
        <dbReference type="ARBA" id="ARBA00023002"/>
    </source>
</evidence>
<evidence type="ECO:0000313" key="15">
    <source>
        <dbReference type="Proteomes" id="UP000683925"/>
    </source>
</evidence>
<feature type="transmembrane region" description="Helical" evidence="12">
    <location>
        <begin position="59"/>
        <end position="83"/>
    </location>
</feature>
<keyword evidence="8" id="KW-0560">Oxidoreductase</keyword>
<evidence type="ECO:0000256" key="9">
    <source>
        <dbReference type="ARBA" id="ARBA00023004"/>
    </source>
</evidence>
<evidence type="ECO:0000256" key="11">
    <source>
        <dbReference type="ARBA" id="ARBA00023136"/>
    </source>
</evidence>
<feature type="transmembrane region" description="Helical" evidence="12">
    <location>
        <begin position="187"/>
        <end position="205"/>
    </location>
</feature>
<keyword evidence="4" id="KW-0997">Cell inner membrane</keyword>